<dbReference type="Pfam" id="PF04263">
    <property type="entry name" value="TPK_catalytic"/>
    <property type="match status" value="1"/>
</dbReference>
<keyword evidence="3" id="KW-0418">Kinase</keyword>
<evidence type="ECO:0000259" key="6">
    <source>
        <dbReference type="SMART" id="SM00983"/>
    </source>
</evidence>
<comment type="caution">
    <text evidence="7">The sequence shown here is derived from an EMBL/GenBank/DDBJ whole genome shotgun (WGS) entry which is preliminary data.</text>
</comment>
<keyword evidence="2" id="KW-0547">Nucleotide-binding</keyword>
<dbReference type="InterPro" id="IPR053149">
    <property type="entry name" value="TPK"/>
</dbReference>
<protein>
    <recommendedName>
        <fullName evidence="5">Thiamine diphosphokinase</fullName>
        <ecNumber evidence="5">2.7.6.2</ecNumber>
    </recommendedName>
</protein>
<dbReference type="GO" id="GO:0004788">
    <property type="term" value="F:thiamine diphosphokinase activity"/>
    <property type="evidence" value="ECO:0007669"/>
    <property type="project" value="UniProtKB-EC"/>
</dbReference>
<evidence type="ECO:0000256" key="5">
    <source>
        <dbReference type="NCBIfam" id="TIGR01378"/>
    </source>
</evidence>
<dbReference type="InterPro" id="IPR007373">
    <property type="entry name" value="Thiamin_PyroPKinase_B1-bd"/>
</dbReference>
<dbReference type="NCBIfam" id="TIGR01378">
    <property type="entry name" value="thi_PPkinase"/>
    <property type="match status" value="1"/>
</dbReference>
<reference evidence="7 8" key="1">
    <citation type="submission" date="2020-09" db="EMBL/GenBank/DDBJ databases">
        <title>Parvimonas S3374 sp. nov.</title>
        <authorList>
            <person name="Buhl M."/>
        </authorList>
    </citation>
    <scope>NUCLEOTIDE SEQUENCE [LARGE SCALE GENOMIC DNA]</scope>
    <source>
        <strain evidence="7 8">S3374</strain>
    </source>
</reference>
<keyword evidence="4" id="KW-0067">ATP-binding</keyword>
<dbReference type="EMBL" id="JACVDA010000007">
    <property type="protein sequence ID" value="MBK1468369.1"/>
    <property type="molecule type" value="Genomic_DNA"/>
</dbReference>
<accession>A0ABS1C8E3</accession>
<gene>
    <name evidence="7" type="ORF">IBJ83_03450</name>
</gene>
<dbReference type="PANTHER" id="PTHR41299:SF1">
    <property type="entry name" value="THIAMINE PYROPHOSPHOKINASE"/>
    <property type="match status" value="1"/>
</dbReference>
<dbReference type="Gene3D" id="3.40.50.10240">
    <property type="entry name" value="Thiamin pyrophosphokinase, catalytic domain"/>
    <property type="match status" value="1"/>
</dbReference>
<evidence type="ECO:0000256" key="1">
    <source>
        <dbReference type="ARBA" id="ARBA00022679"/>
    </source>
</evidence>
<dbReference type="CDD" id="cd07995">
    <property type="entry name" value="TPK"/>
    <property type="match status" value="1"/>
</dbReference>
<keyword evidence="8" id="KW-1185">Reference proteome</keyword>
<sequence>MKIAYIFFNGVLLGKEKFFKNFFKENNGDIFCADGGSNLCYELKLIPNEIWGDLDSIDKNILKFYEEKNVTIKKFPKDKDFTDSELILNHIKEKSYDKIYCIGALGGDIDHELTNINLMFKYNNLYFLKENEILFKIEKEFEFKNLKDTKISFIPFSEKIENLSLNGFKYDVKNITLKKGDSLCISNIIKLDSAKINFEEGKILCVIKTLPFHNA</sequence>
<dbReference type="InterPro" id="IPR006282">
    <property type="entry name" value="Thi_PPkinase"/>
</dbReference>
<evidence type="ECO:0000256" key="3">
    <source>
        <dbReference type="ARBA" id="ARBA00022777"/>
    </source>
</evidence>
<dbReference type="EC" id="2.7.6.2" evidence="5"/>
<evidence type="ECO:0000313" key="8">
    <source>
        <dbReference type="Proteomes" id="UP000823123"/>
    </source>
</evidence>
<dbReference type="InterPro" id="IPR007371">
    <property type="entry name" value="TPK_catalytic"/>
</dbReference>
<evidence type="ECO:0000256" key="2">
    <source>
        <dbReference type="ARBA" id="ARBA00022741"/>
    </source>
</evidence>
<dbReference type="Pfam" id="PF04265">
    <property type="entry name" value="TPK_B1_binding"/>
    <property type="match status" value="1"/>
</dbReference>
<dbReference type="SUPFAM" id="SSF63862">
    <property type="entry name" value="Thiamin pyrophosphokinase, substrate-binding domain"/>
    <property type="match status" value="1"/>
</dbReference>
<evidence type="ECO:0000256" key="4">
    <source>
        <dbReference type="ARBA" id="ARBA00022840"/>
    </source>
</evidence>
<feature type="domain" description="Thiamin pyrophosphokinase thiamin-binding" evidence="6">
    <location>
        <begin position="142"/>
        <end position="204"/>
    </location>
</feature>
<proteinExistence type="predicted"/>
<dbReference type="InterPro" id="IPR036759">
    <property type="entry name" value="TPK_catalytic_sf"/>
</dbReference>
<name>A0ABS1C8E3_9FIRM</name>
<organism evidence="7 8">
    <name type="scientific">Parvimonas parva</name>
    <dbReference type="NCBI Taxonomy" id="2769485"/>
    <lineage>
        <taxon>Bacteria</taxon>
        <taxon>Bacillati</taxon>
        <taxon>Bacillota</taxon>
        <taxon>Tissierellia</taxon>
        <taxon>Tissierellales</taxon>
        <taxon>Peptoniphilaceae</taxon>
        <taxon>Parvimonas</taxon>
    </lineage>
</organism>
<dbReference type="SMART" id="SM00983">
    <property type="entry name" value="TPK_B1_binding"/>
    <property type="match status" value="1"/>
</dbReference>
<dbReference type="RefSeq" id="WP_201275308.1">
    <property type="nucleotide sequence ID" value="NZ_JACVDA010000007.1"/>
</dbReference>
<dbReference type="SUPFAM" id="SSF63999">
    <property type="entry name" value="Thiamin pyrophosphokinase, catalytic domain"/>
    <property type="match status" value="1"/>
</dbReference>
<dbReference type="PANTHER" id="PTHR41299">
    <property type="entry name" value="THIAMINE PYROPHOSPHOKINASE"/>
    <property type="match status" value="1"/>
</dbReference>
<keyword evidence="1 7" id="KW-0808">Transferase</keyword>
<dbReference type="InterPro" id="IPR036371">
    <property type="entry name" value="TPK_B1-bd_sf"/>
</dbReference>
<dbReference type="Proteomes" id="UP000823123">
    <property type="component" value="Unassembled WGS sequence"/>
</dbReference>
<evidence type="ECO:0000313" key="7">
    <source>
        <dbReference type="EMBL" id="MBK1468369.1"/>
    </source>
</evidence>